<feature type="binding site" evidence="7">
    <location>
        <position position="21"/>
    </location>
    <ligand>
        <name>substrate</name>
    </ligand>
</feature>
<evidence type="ECO:0000256" key="5">
    <source>
        <dbReference type="ARBA" id="ARBA00022842"/>
    </source>
</evidence>
<reference evidence="10 11" key="1">
    <citation type="submission" date="2025-04" db="UniProtKB">
        <authorList>
            <consortium name="RefSeq"/>
        </authorList>
    </citation>
    <scope>IDENTIFICATION</scope>
    <source>
        <tissue evidence="10 11">Muscle</tissue>
    </source>
</reference>
<protein>
    <submittedName>
        <fullName evidence="10 11">Pyridoxal phosphate phosphatase PHOSPHO2-like</fullName>
    </submittedName>
</protein>
<dbReference type="Proteomes" id="UP000504631">
    <property type="component" value="Unplaced"/>
</dbReference>
<dbReference type="NCBIfam" id="TIGR01488">
    <property type="entry name" value="HAD-SF-IB"/>
    <property type="match status" value="1"/>
</dbReference>
<evidence type="ECO:0000256" key="1">
    <source>
        <dbReference type="ARBA" id="ARBA00001946"/>
    </source>
</evidence>
<dbReference type="GO" id="GO:0016791">
    <property type="term" value="F:phosphatase activity"/>
    <property type="evidence" value="ECO:0007669"/>
    <property type="project" value="InterPro"/>
</dbReference>
<evidence type="ECO:0000256" key="3">
    <source>
        <dbReference type="ARBA" id="ARBA00022723"/>
    </source>
</evidence>
<keyword evidence="5 8" id="KW-0460">Magnesium</keyword>
<dbReference type="RefSeq" id="XP_033364184.1">
    <property type="nucleotide sequence ID" value="XM_033508293.1"/>
</dbReference>
<dbReference type="InterPro" id="IPR036412">
    <property type="entry name" value="HAD-like_sf"/>
</dbReference>
<dbReference type="GeneID" id="117241976"/>
<evidence type="ECO:0000313" key="11">
    <source>
        <dbReference type="RefSeq" id="XP_033364184.1"/>
    </source>
</evidence>
<feature type="active site" description="Nucleophile" evidence="6">
    <location>
        <position position="10"/>
    </location>
</feature>
<dbReference type="KEGG" id="bvk:117241976"/>
<accession>A0A6J3LF36</accession>
<name>A0A6J3LF36_9HYME</name>
<keyword evidence="9" id="KW-1185">Reference proteome</keyword>
<dbReference type="PANTHER" id="PTHR20889:SF12">
    <property type="entry name" value="LP01149P"/>
    <property type="match status" value="1"/>
</dbReference>
<dbReference type="Gene3D" id="3.40.50.1000">
    <property type="entry name" value="HAD superfamily/HAD-like"/>
    <property type="match status" value="1"/>
</dbReference>
<evidence type="ECO:0000256" key="8">
    <source>
        <dbReference type="PIRSR" id="PIRSR031051-3"/>
    </source>
</evidence>
<dbReference type="PANTHER" id="PTHR20889">
    <property type="entry name" value="PHOSPHATASE, ORPHAN 1, 2"/>
    <property type="match status" value="1"/>
</dbReference>
<comment type="similarity">
    <text evidence="2">Belongs to the HAD-like hydrolase superfamily. PHOSPHO family.</text>
</comment>
<dbReference type="Pfam" id="PF06888">
    <property type="entry name" value="Put_Phosphatase"/>
    <property type="match status" value="1"/>
</dbReference>
<dbReference type="RefSeq" id="XP_033364183.1">
    <property type="nucleotide sequence ID" value="XM_033508292.1"/>
</dbReference>
<sequence length="248" mass="28457">MHRSVLIAFDFDHTIVNDNTDIVARKLLPNEKLPDSVKDLYRSNGWTTYMGKIFELLHNNSIDIKQIKTAINNIPPVPGIDNLLKELHSRGCEIIIISDSNMLFISEWLKSKNLNYVITETFTNPAKIDNDGVIKLDMYHVQNSCKLSTVNLCKGQILEDYIKKRNDEGVHFDRIAYVGDGKNDLCPILRLSERDVAFPRKDYTLMKMLNHAENNQIPKINARVFPWSDGVQILKILEKEIGFSQISL</sequence>
<proteinExistence type="inferred from homology"/>
<gene>
    <name evidence="10 11" type="primary">LOC117241976</name>
</gene>
<dbReference type="AlphaFoldDB" id="A0A6J3LF36"/>
<keyword evidence="3 8" id="KW-0479">Metal-binding</keyword>
<dbReference type="InterPro" id="IPR006384">
    <property type="entry name" value="HAD_hydro_PyrdxlP_Pase-like"/>
</dbReference>
<evidence type="ECO:0000256" key="2">
    <source>
        <dbReference type="ARBA" id="ARBA00008541"/>
    </source>
</evidence>
<evidence type="ECO:0000256" key="7">
    <source>
        <dbReference type="PIRSR" id="PIRSR031051-2"/>
    </source>
</evidence>
<dbReference type="NCBIfam" id="TIGR01489">
    <property type="entry name" value="DKMTPPase-SF"/>
    <property type="match status" value="1"/>
</dbReference>
<feature type="binding site" evidence="8">
    <location>
        <position position="180"/>
    </location>
    <ligand>
        <name>Mg(2+)</name>
        <dbReference type="ChEBI" id="CHEBI:18420"/>
    </ligand>
</feature>
<organism evidence="9 10">
    <name type="scientific">Bombus vosnesenskii</name>
    <dbReference type="NCBI Taxonomy" id="207650"/>
    <lineage>
        <taxon>Eukaryota</taxon>
        <taxon>Metazoa</taxon>
        <taxon>Ecdysozoa</taxon>
        <taxon>Arthropoda</taxon>
        <taxon>Hexapoda</taxon>
        <taxon>Insecta</taxon>
        <taxon>Pterygota</taxon>
        <taxon>Neoptera</taxon>
        <taxon>Endopterygota</taxon>
        <taxon>Hymenoptera</taxon>
        <taxon>Apocrita</taxon>
        <taxon>Aculeata</taxon>
        <taxon>Apoidea</taxon>
        <taxon>Anthophila</taxon>
        <taxon>Apidae</taxon>
        <taxon>Bombus</taxon>
        <taxon>Pyrobombus</taxon>
    </lineage>
</organism>
<feature type="binding site" evidence="7">
    <location>
        <position position="99"/>
    </location>
    <ligand>
        <name>substrate</name>
    </ligand>
</feature>
<dbReference type="PIRSF" id="PIRSF031051">
    <property type="entry name" value="PyrdxlP_Pase_PHOSPHO2"/>
    <property type="match status" value="1"/>
</dbReference>
<evidence type="ECO:0000313" key="10">
    <source>
        <dbReference type="RefSeq" id="XP_033364183.1"/>
    </source>
</evidence>
<dbReference type="InterPro" id="IPR023214">
    <property type="entry name" value="HAD_sf"/>
</dbReference>
<dbReference type="GO" id="GO:0046872">
    <property type="term" value="F:metal ion binding"/>
    <property type="evidence" value="ECO:0007669"/>
    <property type="project" value="UniProtKB-KW"/>
</dbReference>
<feature type="binding site" evidence="8">
    <location>
        <position position="12"/>
    </location>
    <ligand>
        <name>Mg(2+)</name>
        <dbReference type="ChEBI" id="CHEBI:18420"/>
    </ligand>
</feature>
<evidence type="ECO:0000256" key="6">
    <source>
        <dbReference type="PIRSR" id="PIRSR031051-1"/>
    </source>
</evidence>
<evidence type="ECO:0000256" key="4">
    <source>
        <dbReference type="ARBA" id="ARBA00022801"/>
    </source>
</evidence>
<evidence type="ECO:0000313" key="9">
    <source>
        <dbReference type="Proteomes" id="UP000504631"/>
    </source>
</evidence>
<keyword evidence="4" id="KW-0378">Hydrolase</keyword>
<feature type="binding site" evidence="8">
    <location>
        <position position="10"/>
    </location>
    <ligand>
        <name>Mg(2+)</name>
        <dbReference type="ChEBI" id="CHEBI:18420"/>
    </ligand>
</feature>
<dbReference type="SUPFAM" id="SSF56784">
    <property type="entry name" value="HAD-like"/>
    <property type="match status" value="1"/>
</dbReference>
<dbReference type="InterPro" id="IPR016965">
    <property type="entry name" value="Pase_PHOSPHO-typ"/>
</dbReference>
<comment type="cofactor">
    <cofactor evidence="1 8">
        <name>Mg(2+)</name>
        <dbReference type="ChEBI" id="CHEBI:18420"/>
    </cofactor>
</comment>
<feature type="active site" description="Proton donor" evidence="6">
    <location>
        <position position="12"/>
    </location>
</feature>